<dbReference type="RefSeq" id="WP_124937921.1">
    <property type="nucleotide sequence ID" value="NZ_RJVQ01000006.1"/>
</dbReference>
<evidence type="ECO:0000313" key="1">
    <source>
        <dbReference type="EMBL" id="RQW62384.1"/>
    </source>
</evidence>
<reference evidence="1 2" key="1">
    <citation type="submission" date="2018-11" db="EMBL/GenBank/DDBJ databases">
        <title>Vibrio LJC006 sp. nov., isolated from seawater during the bloom of the enteromorpha.</title>
        <authorList>
            <person name="Liang J."/>
        </authorList>
    </citation>
    <scope>NUCLEOTIDE SEQUENCE [LARGE SCALE GENOMIC DNA]</scope>
    <source>
        <strain evidence="1 2">LJC006</strain>
    </source>
</reference>
<name>A0A3N9TET9_9VIBR</name>
<organism evidence="1 2">
    <name type="scientific">Vibrio viridaestus</name>
    <dbReference type="NCBI Taxonomy" id="2487322"/>
    <lineage>
        <taxon>Bacteria</taxon>
        <taxon>Pseudomonadati</taxon>
        <taxon>Pseudomonadota</taxon>
        <taxon>Gammaproteobacteria</taxon>
        <taxon>Vibrionales</taxon>
        <taxon>Vibrionaceae</taxon>
        <taxon>Vibrio</taxon>
    </lineage>
</organism>
<dbReference type="OrthoDB" id="450621at2"/>
<comment type="caution">
    <text evidence="1">The sequence shown here is derived from an EMBL/GenBank/DDBJ whole genome shotgun (WGS) entry which is preliminary data.</text>
</comment>
<evidence type="ECO:0000313" key="2">
    <source>
        <dbReference type="Proteomes" id="UP000281112"/>
    </source>
</evidence>
<dbReference type="AlphaFoldDB" id="A0A3N9TET9"/>
<accession>A0A3N9TET9</accession>
<dbReference type="EMBL" id="RJVQ01000006">
    <property type="protein sequence ID" value="RQW62384.1"/>
    <property type="molecule type" value="Genomic_DNA"/>
</dbReference>
<protein>
    <recommendedName>
        <fullName evidence="3">Peptidase M15</fullName>
    </recommendedName>
</protein>
<proteinExistence type="predicted"/>
<gene>
    <name evidence="1" type="ORF">EES38_14485</name>
</gene>
<sequence length="180" mass="20640">MTIISIEKLQYWYKRRHPDYDGDNPISASSHLNLQKLCDDILYPVEREYGTVQISYGFTSPQLVRYLLRNSPKDMGPSLDQHASMEVNTKGNRICTRDGAACDFYVSGYESNMGEIAKFITHHLPYDRLYFYGTERPIHISVGPENTQYALIRYRNETGKRVNGKSATGSATLKLFNDLQ</sequence>
<evidence type="ECO:0008006" key="3">
    <source>
        <dbReference type="Google" id="ProtNLM"/>
    </source>
</evidence>
<dbReference type="Proteomes" id="UP000281112">
    <property type="component" value="Unassembled WGS sequence"/>
</dbReference>
<dbReference type="SUPFAM" id="SSF55166">
    <property type="entry name" value="Hedgehog/DD-peptidase"/>
    <property type="match status" value="1"/>
</dbReference>
<dbReference type="InterPro" id="IPR009045">
    <property type="entry name" value="Zn_M74/Hedgehog-like"/>
</dbReference>
<keyword evidence="2" id="KW-1185">Reference proteome</keyword>